<name>A0A9W6XYV7_9STRA</name>
<evidence type="ECO:0000259" key="4">
    <source>
        <dbReference type="Pfam" id="PF15739"/>
    </source>
</evidence>
<feature type="region of interest" description="Disordered" evidence="3">
    <location>
        <begin position="1"/>
        <end position="41"/>
    </location>
</feature>
<gene>
    <name evidence="5" type="ORF">Pfra01_001850800</name>
</gene>
<evidence type="ECO:0000313" key="5">
    <source>
        <dbReference type="EMBL" id="GMF48191.1"/>
    </source>
</evidence>
<protein>
    <submittedName>
        <fullName evidence="5">Unnamed protein product</fullName>
    </submittedName>
</protein>
<evidence type="ECO:0000313" key="6">
    <source>
        <dbReference type="Proteomes" id="UP001165121"/>
    </source>
</evidence>
<comment type="caution">
    <text evidence="5">The sequence shown here is derived from an EMBL/GenBank/DDBJ whole genome shotgun (WGS) entry which is preliminary data.</text>
</comment>
<proteinExistence type="predicted"/>
<accession>A0A9W6XYV7</accession>
<evidence type="ECO:0000256" key="2">
    <source>
        <dbReference type="SAM" id="Coils"/>
    </source>
</evidence>
<dbReference type="PANTHER" id="PTHR16306">
    <property type="entry name" value="TRANSLIN-ASSOCIATED FACTOR X-INTERACTING PROTEIN 1"/>
    <property type="match status" value="1"/>
</dbReference>
<sequence length="869" mass="96264">MDFLAVGISSPPPRRPTQSKGSANANASLPPLLPASNEFVQSPRPNAHNFVYASPRSPKSATHFHLDKPPHHQQQRAAEVASWPLTFAPGSPVKREQTDSTVDLDPFSPISPKVRKLQNRTRLVDDSRARPALLQELLTLLHAQLDGDERETSADGMPSKAATPGLRRLQVVREALNRLIDGFNVYAPVLMRIRDEYERAVETLYARSLMIPGLNTRLQSVETHCLRQLSTSSAEAKARLLTLKNRLAETQAMLAASAAENARLNTALKAEREKVAQTENKLAEAQRSTLALASSVRRHDESLRAGHERSLEDARALQKVTARYYHACDELAELKKTVASLEEQGNGEHVAADKNTIVLLSRELQELSSALTATSFTNTPKSNQDNEENKHVALNHAFVTGLDGFGLELELSELLAGITNAPTIPEGINATAQMITQRLRQVQQQQFALLAAKREVEGDTQSPVVFLTEPTELLTFNTTTADKLVMPSMILTNATGDFLAGQGMSPEVPSYLQHDGFLRNLFIPRARIEQLVAQVWDQFDEQVRVTQNRHSTTRASLSSNGDGTKTALASASGSSLLTMALERFLQRSRDNRADRVELVYNFLNGLKRFSPQSSTCRLFHLVFSQELPVEARVDQIRELARLQEALAVVDHDRHFSNTSPGSELTDSILPPGRVSLADVVRTLRFTFPWKSDAALTQLHRALLLDLRGQPQIDYATLLAHHPHVSANQTSKAKSGDTRNRLSQPQPKCQFAECLKLQRLDDLLSFRQHVQLHIRRKVQPNATEFELGEPLGDAGALMISLHDLRACLHAADSAMSEQDVTKILANVSGLSARELLTHDDMMLDARQVLQRLPTLLLRPTGRFTGESTPQ</sequence>
<feature type="domain" description="Translin-associated factor X-interacting protein 1 N-terminal" evidence="4">
    <location>
        <begin position="163"/>
        <end position="246"/>
    </location>
</feature>
<feature type="compositionally biased region" description="Polar residues" evidence="3">
    <location>
        <begin position="16"/>
        <end position="27"/>
    </location>
</feature>
<organism evidence="5 6">
    <name type="scientific">Phytophthora fragariaefolia</name>
    <dbReference type="NCBI Taxonomy" id="1490495"/>
    <lineage>
        <taxon>Eukaryota</taxon>
        <taxon>Sar</taxon>
        <taxon>Stramenopiles</taxon>
        <taxon>Oomycota</taxon>
        <taxon>Peronosporomycetes</taxon>
        <taxon>Peronosporales</taxon>
        <taxon>Peronosporaceae</taxon>
        <taxon>Phytophthora</taxon>
    </lineage>
</organism>
<reference evidence="5" key="1">
    <citation type="submission" date="2023-04" db="EMBL/GenBank/DDBJ databases">
        <title>Phytophthora fragariaefolia NBRC 109709.</title>
        <authorList>
            <person name="Ichikawa N."/>
            <person name="Sato H."/>
            <person name="Tonouchi N."/>
        </authorList>
    </citation>
    <scope>NUCLEOTIDE SEQUENCE</scope>
    <source>
        <strain evidence="5">NBRC 109709</strain>
    </source>
</reference>
<dbReference type="Pfam" id="PF15739">
    <property type="entry name" value="TSNAXIP1_N"/>
    <property type="match status" value="1"/>
</dbReference>
<dbReference type="PANTHER" id="PTHR16306:SF0">
    <property type="entry name" value="TRANSLIN-ASSOCIATED FACTOR X-INTERACTING PROTEIN 1"/>
    <property type="match status" value="1"/>
</dbReference>
<dbReference type="Proteomes" id="UP001165121">
    <property type="component" value="Unassembled WGS sequence"/>
</dbReference>
<evidence type="ECO:0000256" key="1">
    <source>
        <dbReference type="ARBA" id="ARBA00023054"/>
    </source>
</evidence>
<dbReference type="EMBL" id="BSXT01002287">
    <property type="protein sequence ID" value="GMF48191.1"/>
    <property type="molecule type" value="Genomic_DNA"/>
</dbReference>
<feature type="coiled-coil region" evidence="2">
    <location>
        <begin position="233"/>
        <end position="288"/>
    </location>
</feature>
<dbReference type="OrthoDB" id="261426at2759"/>
<keyword evidence="1 2" id="KW-0175">Coiled coil</keyword>
<evidence type="ECO:0000256" key="3">
    <source>
        <dbReference type="SAM" id="MobiDB-lite"/>
    </source>
</evidence>
<keyword evidence="6" id="KW-1185">Reference proteome</keyword>
<dbReference type="InterPro" id="IPR032755">
    <property type="entry name" value="TSNAXIP1_N"/>
</dbReference>
<dbReference type="GO" id="GO:0005737">
    <property type="term" value="C:cytoplasm"/>
    <property type="evidence" value="ECO:0007669"/>
    <property type="project" value="TreeGrafter"/>
</dbReference>
<dbReference type="AlphaFoldDB" id="A0A9W6XYV7"/>